<proteinExistence type="predicted"/>
<gene>
    <name evidence="1" type="ORF">HYPBUDRAFT_169985</name>
</gene>
<protein>
    <submittedName>
        <fullName evidence="1">Uncharacterized protein</fullName>
    </submittedName>
</protein>
<sequence>MTGLARLKIDSAKSLVMLNSFVAFSSRYFFFSIKNVGGILRLVYWCILTSRYHRYVGVLLVYTSKARYLRQQWSS</sequence>
<name>A0A1E4RQ21_9ASCO</name>
<dbReference type="Proteomes" id="UP000095085">
    <property type="component" value="Unassembled WGS sequence"/>
</dbReference>
<dbReference type="GeneID" id="30997387"/>
<organism evidence="1 2">
    <name type="scientific">Hyphopichia burtonii NRRL Y-1933</name>
    <dbReference type="NCBI Taxonomy" id="984485"/>
    <lineage>
        <taxon>Eukaryota</taxon>
        <taxon>Fungi</taxon>
        <taxon>Dikarya</taxon>
        <taxon>Ascomycota</taxon>
        <taxon>Saccharomycotina</taxon>
        <taxon>Pichiomycetes</taxon>
        <taxon>Debaryomycetaceae</taxon>
        <taxon>Hyphopichia</taxon>
    </lineage>
</organism>
<dbReference type="AlphaFoldDB" id="A0A1E4RQ21"/>
<dbReference type="EMBL" id="KV454538">
    <property type="protein sequence ID" value="ODV69328.1"/>
    <property type="molecule type" value="Genomic_DNA"/>
</dbReference>
<reference evidence="2" key="1">
    <citation type="submission" date="2016-05" db="EMBL/GenBank/DDBJ databases">
        <title>Comparative genomics of biotechnologically important yeasts.</title>
        <authorList>
            <consortium name="DOE Joint Genome Institute"/>
            <person name="Riley R."/>
            <person name="Haridas S."/>
            <person name="Wolfe K.H."/>
            <person name="Lopes M.R."/>
            <person name="Hittinger C.T."/>
            <person name="Goker M."/>
            <person name="Salamov A."/>
            <person name="Wisecaver J."/>
            <person name="Long T.M."/>
            <person name="Aerts A.L."/>
            <person name="Barry K."/>
            <person name="Choi C."/>
            <person name="Clum A."/>
            <person name="Coughlan A.Y."/>
            <person name="Deshpande S."/>
            <person name="Douglass A.P."/>
            <person name="Hanson S.J."/>
            <person name="Klenk H.-P."/>
            <person name="Labutti K."/>
            <person name="Lapidus A."/>
            <person name="Lindquist E."/>
            <person name="Lipzen A."/>
            <person name="Meier-Kolthoff J.P."/>
            <person name="Ohm R.A."/>
            <person name="Otillar R.P."/>
            <person name="Pangilinan J."/>
            <person name="Peng Y."/>
            <person name="Rokas A."/>
            <person name="Rosa C.A."/>
            <person name="Scheuner C."/>
            <person name="Sibirny A.A."/>
            <person name="Slot J.C."/>
            <person name="Stielow J.B."/>
            <person name="Sun H."/>
            <person name="Kurtzman C.P."/>
            <person name="Blackwell M."/>
            <person name="Grigoriev I.V."/>
            <person name="Jeffries T.W."/>
        </authorList>
    </citation>
    <scope>NUCLEOTIDE SEQUENCE [LARGE SCALE GENOMIC DNA]</scope>
    <source>
        <strain evidence="2">NRRL Y-1933</strain>
    </source>
</reference>
<accession>A0A1E4RQ21</accession>
<evidence type="ECO:0000313" key="1">
    <source>
        <dbReference type="EMBL" id="ODV69328.1"/>
    </source>
</evidence>
<evidence type="ECO:0000313" key="2">
    <source>
        <dbReference type="Proteomes" id="UP000095085"/>
    </source>
</evidence>
<dbReference type="RefSeq" id="XP_020078395.1">
    <property type="nucleotide sequence ID" value="XM_020222838.1"/>
</dbReference>
<keyword evidence="2" id="KW-1185">Reference proteome</keyword>